<name>F5XDX7_MICPN</name>
<keyword evidence="1" id="KW-0472">Membrane</keyword>
<evidence type="ECO:0000313" key="3">
    <source>
        <dbReference type="Proteomes" id="UP000007947"/>
    </source>
</evidence>
<dbReference type="HOGENOM" id="CLU_2683762_0_0_11"/>
<feature type="transmembrane region" description="Helical" evidence="1">
    <location>
        <begin position="34"/>
        <end position="57"/>
    </location>
</feature>
<accession>F5XDX7</accession>
<evidence type="ECO:0000256" key="1">
    <source>
        <dbReference type="SAM" id="Phobius"/>
    </source>
</evidence>
<dbReference type="KEGG" id="mph:MLP_21360"/>
<dbReference type="EMBL" id="AP012204">
    <property type="protein sequence ID" value="BAK35150.1"/>
    <property type="molecule type" value="Genomic_DNA"/>
</dbReference>
<gene>
    <name evidence="2" type="ordered locus">MLP_21360</name>
</gene>
<dbReference type="Proteomes" id="UP000007947">
    <property type="component" value="Chromosome"/>
</dbReference>
<proteinExistence type="predicted"/>
<protein>
    <submittedName>
        <fullName evidence="2">Uncharacterized protein</fullName>
    </submittedName>
</protein>
<reference evidence="2 3" key="1">
    <citation type="submission" date="2011-05" db="EMBL/GenBank/DDBJ databases">
        <title>Whole genome sequence of Microlunatus phosphovorus NM-1.</title>
        <authorList>
            <person name="Hosoyama A."/>
            <person name="Sasaki K."/>
            <person name="Harada T."/>
            <person name="Igarashi R."/>
            <person name="Kawakoshi A."/>
            <person name="Sasagawa M."/>
            <person name="Fukada J."/>
            <person name="Nakamura S."/>
            <person name="Katano Y."/>
            <person name="Hanada S."/>
            <person name="Kamagata Y."/>
            <person name="Nakamura N."/>
            <person name="Yamazaki S."/>
            <person name="Fujita N."/>
        </authorList>
    </citation>
    <scope>NUCLEOTIDE SEQUENCE [LARGE SCALE GENOMIC DNA]</scope>
    <source>
        <strain evidence="3">ATCC 700054 / DSM 10555 / JCM 9379 / NBRC 101784 / NCIMB 13414 / VKM Ac-1990 / NM-1</strain>
    </source>
</reference>
<evidence type="ECO:0000313" key="2">
    <source>
        <dbReference type="EMBL" id="BAK35150.1"/>
    </source>
</evidence>
<keyword evidence="3" id="KW-1185">Reference proteome</keyword>
<sequence>MNSAARACVMPTPAPIVAVPSARPAGWRLTDRGVAVVIVTGLMIMVAALTVVGLTALRVTSDGYQATVSQTLPL</sequence>
<keyword evidence="1" id="KW-0812">Transmembrane</keyword>
<organism evidence="2 3">
    <name type="scientific">Microlunatus phosphovorus (strain ATCC 700054 / DSM 10555 / JCM 9379 / NBRC 101784 / NCIMB 13414 / VKM Ac-1990 / NM-1)</name>
    <dbReference type="NCBI Taxonomy" id="1032480"/>
    <lineage>
        <taxon>Bacteria</taxon>
        <taxon>Bacillati</taxon>
        <taxon>Actinomycetota</taxon>
        <taxon>Actinomycetes</taxon>
        <taxon>Propionibacteriales</taxon>
        <taxon>Propionibacteriaceae</taxon>
        <taxon>Microlunatus</taxon>
    </lineage>
</organism>
<dbReference type="AlphaFoldDB" id="F5XDX7"/>
<keyword evidence="1" id="KW-1133">Transmembrane helix</keyword>